<dbReference type="Gene3D" id="2.120.10.30">
    <property type="entry name" value="TolB, C-terminal domain"/>
    <property type="match status" value="1"/>
</dbReference>
<organism evidence="4 5">
    <name type="scientific">Nocardioides deserti</name>
    <dbReference type="NCBI Taxonomy" id="1588644"/>
    <lineage>
        <taxon>Bacteria</taxon>
        <taxon>Bacillati</taxon>
        <taxon>Actinomycetota</taxon>
        <taxon>Actinomycetes</taxon>
        <taxon>Propionibacteriales</taxon>
        <taxon>Nocardioidaceae</taxon>
        <taxon>Nocardioides</taxon>
    </lineage>
</organism>
<dbReference type="PROSITE" id="PS51318">
    <property type="entry name" value="TAT"/>
    <property type="match status" value="1"/>
</dbReference>
<feature type="signal peptide" evidence="3">
    <location>
        <begin position="1"/>
        <end position="26"/>
    </location>
</feature>
<sequence>MTPRRTGLAAGVGAAAAVLLAGPLLADGAPATRGTAVLPDRLAGYSLLTGDVEDSPPGRAVALFQHGYGVEFLDFPQAIVVGWRGDAVRRVEEAEDRAGPEAQGDPAPMLLSADGRSVAVGDHHTDEPDLELVDLGSGGTTYHDLPEGGSVQPVAWAPDGRRVAYLFGGPTNPYRGRSPQQALAVLDLDTGRSETVADDVVSAAFAPSGERLAVQHRRAGRDAPAPLTVLDLADGRSRLLSRTAVLAGPASWSPDGRLLAVVLRGGRTAARVTFLEAGTGARVPGPALRLGRGLVGSAAVLGWTGPDEVVGVLPRAEGDDRDDGRAGDGPETAWLAAVPVDGSAPRRLTETTDLHSFGVSRWQVAQEALADLEVRAVADVDRGPMPWPWRLVLATVIGTMAAWVTGRLLRRRPRRTAGPDGAPGGPAPPTTDPADTEDRPSDGVEAAPRA</sequence>
<accession>A0ABR6U3C1</accession>
<keyword evidence="2" id="KW-0472">Membrane</keyword>
<evidence type="ECO:0008006" key="6">
    <source>
        <dbReference type="Google" id="ProtNLM"/>
    </source>
</evidence>
<keyword evidence="2" id="KW-0812">Transmembrane</keyword>
<dbReference type="SUPFAM" id="SSF82171">
    <property type="entry name" value="DPP6 N-terminal domain-like"/>
    <property type="match status" value="1"/>
</dbReference>
<feature type="transmembrane region" description="Helical" evidence="2">
    <location>
        <begin position="387"/>
        <end position="405"/>
    </location>
</feature>
<evidence type="ECO:0000313" key="4">
    <source>
        <dbReference type="EMBL" id="MBC2958905.1"/>
    </source>
</evidence>
<dbReference type="InterPro" id="IPR011042">
    <property type="entry name" value="6-blade_b-propeller_TolB-like"/>
</dbReference>
<keyword evidence="3" id="KW-0732">Signal</keyword>
<keyword evidence="2" id="KW-1133">Transmembrane helix</keyword>
<evidence type="ECO:0000256" key="2">
    <source>
        <dbReference type="SAM" id="Phobius"/>
    </source>
</evidence>
<protein>
    <recommendedName>
        <fullName evidence="6">WD40 repeat domain-containing protein</fullName>
    </recommendedName>
</protein>
<dbReference type="EMBL" id="JACMYC010000001">
    <property type="protein sequence ID" value="MBC2958905.1"/>
    <property type="molecule type" value="Genomic_DNA"/>
</dbReference>
<dbReference type="Proteomes" id="UP000604001">
    <property type="component" value="Unassembled WGS sequence"/>
</dbReference>
<feature type="region of interest" description="Disordered" evidence="1">
    <location>
        <begin position="411"/>
        <end position="450"/>
    </location>
</feature>
<proteinExistence type="predicted"/>
<evidence type="ECO:0000256" key="1">
    <source>
        <dbReference type="SAM" id="MobiDB-lite"/>
    </source>
</evidence>
<name>A0ABR6U3C1_9ACTN</name>
<feature type="chain" id="PRO_5045326275" description="WD40 repeat domain-containing protein" evidence="3">
    <location>
        <begin position="27"/>
        <end position="450"/>
    </location>
</feature>
<evidence type="ECO:0000256" key="3">
    <source>
        <dbReference type="SAM" id="SignalP"/>
    </source>
</evidence>
<comment type="caution">
    <text evidence="4">The sequence shown here is derived from an EMBL/GenBank/DDBJ whole genome shotgun (WGS) entry which is preliminary data.</text>
</comment>
<gene>
    <name evidence="4" type="ORF">H7344_01190</name>
</gene>
<keyword evidence="5" id="KW-1185">Reference proteome</keyword>
<dbReference type="RefSeq" id="WP_186344190.1">
    <property type="nucleotide sequence ID" value="NZ_BMMR01000001.1"/>
</dbReference>
<evidence type="ECO:0000313" key="5">
    <source>
        <dbReference type="Proteomes" id="UP000604001"/>
    </source>
</evidence>
<dbReference type="InterPro" id="IPR006311">
    <property type="entry name" value="TAT_signal"/>
</dbReference>
<reference evidence="4 5" key="1">
    <citation type="submission" date="2020-08" db="EMBL/GenBank/DDBJ databases">
        <title>novel species in genus Nocardioides.</title>
        <authorList>
            <person name="Zhang G."/>
        </authorList>
    </citation>
    <scope>NUCLEOTIDE SEQUENCE [LARGE SCALE GENOMIC DNA]</scope>
    <source>
        <strain evidence="4 5">SC8A-24</strain>
    </source>
</reference>